<gene>
    <name evidence="1" type="ORF">METZ01_LOCUS102127</name>
</gene>
<protein>
    <recommendedName>
        <fullName evidence="2">Portal protein</fullName>
    </recommendedName>
</protein>
<evidence type="ECO:0008006" key="2">
    <source>
        <dbReference type="Google" id="ProtNLM"/>
    </source>
</evidence>
<dbReference type="InterPro" id="IPR010823">
    <property type="entry name" value="Portal_Gp20"/>
</dbReference>
<reference evidence="1" key="1">
    <citation type="submission" date="2018-05" db="EMBL/GenBank/DDBJ databases">
        <authorList>
            <person name="Lanie J.A."/>
            <person name="Ng W.-L."/>
            <person name="Kazmierczak K.M."/>
            <person name="Andrzejewski T.M."/>
            <person name="Davidsen T.M."/>
            <person name="Wayne K.J."/>
            <person name="Tettelin H."/>
            <person name="Glass J.I."/>
            <person name="Rusch D."/>
            <person name="Podicherti R."/>
            <person name="Tsui H.-C.T."/>
            <person name="Winkler M.E."/>
        </authorList>
    </citation>
    <scope>NUCLEOTIDE SEQUENCE</scope>
</reference>
<dbReference type="AlphaFoldDB" id="A0A381WBF8"/>
<dbReference type="Pfam" id="PF07230">
    <property type="entry name" value="Portal_T4"/>
    <property type="match status" value="1"/>
</dbReference>
<organism evidence="1">
    <name type="scientific">marine metagenome</name>
    <dbReference type="NCBI Taxonomy" id="408172"/>
    <lineage>
        <taxon>unclassified sequences</taxon>
        <taxon>metagenomes</taxon>
        <taxon>ecological metagenomes</taxon>
    </lineage>
</organism>
<name>A0A381WBF8_9ZZZZ</name>
<dbReference type="EMBL" id="UINC01011135">
    <property type="protein sequence ID" value="SVA49273.1"/>
    <property type="molecule type" value="Genomic_DNA"/>
</dbReference>
<sequence length="510" mass="58788">MEIFGFEISRKKDELRVKDVTKKSVASFVAPVEDDGTPIIQQSPGGFISGGAYGSYIDMEGGIKNEVALIRRYRETSLVPECDIAIEDIVNECIVSDTQDRIVSLDLRDVELSDSIKTKMHDEFKGILSLMKFHQNSHELFRKWYVDGRIYFHKVVDSKRPQQGMVDIRTVDPLKIKKVRNVEKEKDPKTKIDIIKKVEEFYVFNDAGFDKGSATEGSTVKIAPEAVSYTTSGMLDYTKNVVIGYLHKALKTANQLSMMEDALVIYRISRAPERRIFYIDVGNLPKAKAEQYLADTMNKYRNKLVYNADTGEIKDDRRHMSMLEDFWLPRREGGRGTEITTLPGGQNLAEIEDIEYFKKKLYRSLNVPISRLEADNGFNMGRASEISRDELKFNKFTKRLQTKFARLFTDLLRTQMILKNLVSGEEFDAFKDFIYYDFATDNHFQELKEGEIIRERLDILSQAESFVGKYFSDEYIRKHILRFSEDDIARIQGEMDSEGHSDNEEDGDGF</sequence>
<evidence type="ECO:0000313" key="1">
    <source>
        <dbReference type="EMBL" id="SVA49273.1"/>
    </source>
</evidence>
<proteinExistence type="inferred from homology"/>
<accession>A0A381WBF8</accession>
<dbReference type="HAMAP" id="MF_04114">
    <property type="entry name" value="PORTAL_T4"/>
    <property type="match status" value="1"/>
</dbReference>